<feature type="domain" description="HTH tetR-type" evidence="5">
    <location>
        <begin position="6"/>
        <end position="66"/>
    </location>
</feature>
<evidence type="ECO:0000256" key="3">
    <source>
        <dbReference type="ARBA" id="ARBA00023163"/>
    </source>
</evidence>
<name>Q1N1J6_9GAMM</name>
<dbReference type="EMBL" id="AAQH01000010">
    <property type="protein sequence ID" value="EAT12054.1"/>
    <property type="molecule type" value="Genomic_DNA"/>
</dbReference>
<dbReference type="Gene3D" id="1.10.10.60">
    <property type="entry name" value="Homeodomain-like"/>
    <property type="match status" value="1"/>
</dbReference>
<evidence type="ECO:0000256" key="4">
    <source>
        <dbReference type="PROSITE-ProRule" id="PRU00335"/>
    </source>
</evidence>
<dbReference type="AlphaFoldDB" id="Q1N1J6"/>
<evidence type="ECO:0000313" key="7">
    <source>
        <dbReference type="Proteomes" id="UP000004263"/>
    </source>
</evidence>
<evidence type="ECO:0000313" key="6">
    <source>
        <dbReference type="EMBL" id="EAT12054.1"/>
    </source>
</evidence>
<dbReference type="Proteomes" id="UP000004263">
    <property type="component" value="Unassembled WGS sequence"/>
</dbReference>
<evidence type="ECO:0000256" key="2">
    <source>
        <dbReference type="ARBA" id="ARBA00023125"/>
    </source>
</evidence>
<dbReference type="GO" id="GO:0003677">
    <property type="term" value="F:DNA binding"/>
    <property type="evidence" value="ECO:0007669"/>
    <property type="project" value="UniProtKB-UniRule"/>
</dbReference>
<sequence length="201" mass="22677">MPWEKSFNEDTAVENAMAVFWEKGYDAASISELLKAVKMSKGSFYNAFGSKRDLFLRSLDKYESDRRRVFLSQLEAMDDPVQAIHRFFDTIVNEMLTDETRKGCFLINTSLELVNHDQQINDLVKSGIAEIEAFFKRCIEVGQAREQIPHNLTAETTAKILLSLAVSIRVLGRGGFNEKSLRVIAHEAKTLVTGPDDPDDA</sequence>
<gene>
    <name evidence="6" type="ORF">RED65_03410</name>
</gene>
<organism evidence="6 7">
    <name type="scientific">Bermanella marisrubri</name>
    <dbReference type="NCBI Taxonomy" id="207949"/>
    <lineage>
        <taxon>Bacteria</taxon>
        <taxon>Pseudomonadati</taxon>
        <taxon>Pseudomonadota</taxon>
        <taxon>Gammaproteobacteria</taxon>
        <taxon>Oceanospirillales</taxon>
        <taxon>Oceanospirillaceae</taxon>
        <taxon>Bermanella</taxon>
    </lineage>
</organism>
<dbReference type="RefSeq" id="WP_007019014.1">
    <property type="nucleotide sequence ID" value="NZ_CH724120.1"/>
</dbReference>
<dbReference type="InterPro" id="IPR036271">
    <property type="entry name" value="Tet_transcr_reg_TetR-rel_C_sf"/>
</dbReference>
<dbReference type="PANTHER" id="PTHR47506">
    <property type="entry name" value="TRANSCRIPTIONAL REGULATORY PROTEIN"/>
    <property type="match status" value="1"/>
</dbReference>
<reference evidence="6 7" key="1">
    <citation type="submission" date="2006-03" db="EMBL/GenBank/DDBJ databases">
        <authorList>
            <person name="Pinhassi J."/>
            <person name="Pedros-Alio C."/>
            <person name="Ferriera S."/>
            <person name="Johnson J."/>
            <person name="Kravitz S."/>
            <person name="Halpern A."/>
            <person name="Remington K."/>
            <person name="Beeson K."/>
            <person name="Tran B."/>
            <person name="Rogers Y.-H."/>
            <person name="Friedman R."/>
            <person name="Venter J.C."/>
        </authorList>
    </citation>
    <scope>NUCLEOTIDE SEQUENCE [LARGE SCALE GENOMIC DNA]</scope>
    <source>
        <strain evidence="6 7">RED65</strain>
    </source>
</reference>
<protein>
    <recommendedName>
        <fullName evidence="5">HTH tetR-type domain-containing protein</fullName>
    </recommendedName>
</protein>
<dbReference type="HOGENOM" id="CLU_069356_28_0_6"/>
<keyword evidence="2 4" id="KW-0238">DNA-binding</keyword>
<dbReference type="STRING" id="207949.RED65_03410"/>
<accession>Q1N1J6</accession>
<dbReference type="PANTHER" id="PTHR47506:SF1">
    <property type="entry name" value="HTH-TYPE TRANSCRIPTIONAL REGULATOR YJDC"/>
    <property type="match status" value="1"/>
</dbReference>
<keyword evidence="1" id="KW-0805">Transcription regulation</keyword>
<dbReference type="Gene3D" id="1.10.357.10">
    <property type="entry name" value="Tetracycline Repressor, domain 2"/>
    <property type="match status" value="1"/>
</dbReference>
<evidence type="ECO:0000256" key="1">
    <source>
        <dbReference type="ARBA" id="ARBA00023015"/>
    </source>
</evidence>
<dbReference type="PROSITE" id="PS50977">
    <property type="entry name" value="HTH_TETR_2"/>
    <property type="match status" value="1"/>
</dbReference>
<evidence type="ECO:0000259" key="5">
    <source>
        <dbReference type="PROSITE" id="PS50977"/>
    </source>
</evidence>
<keyword evidence="3" id="KW-0804">Transcription</keyword>
<dbReference type="InterPro" id="IPR001647">
    <property type="entry name" value="HTH_TetR"/>
</dbReference>
<dbReference type="InterPro" id="IPR011075">
    <property type="entry name" value="TetR_C"/>
</dbReference>
<dbReference type="SUPFAM" id="SSF48498">
    <property type="entry name" value="Tetracyclin repressor-like, C-terminal domain"/>
    <property type="match status" value="1"/>
</dbReference>
<dbReference type="Pfam" id="PF00440">
    <property type="entry name" value="TetR_N"/>
    <property type="match status" value="1"/>
</dbReference>
<dbReference type="InterPro" id="IPR009057">
    <property type="entry name" value="Homeodomain-like_sf"/>
</dbReference>
<feature type="DNA-binding region" description="H-T-H motif" evidence="4">
    <location>
        <begin position="29"/>
        <end position="48"/>
    </location>
</feature>
<proteinExistence type="predicted"/>
<dbReference type="Pfam" id="PF16925">
    <property type="entry name" value="TetR_C_13"/>
    <property type="match status" value="1"/>
</dbReference>
<comment type="caution">
    <text evidence="6">The sequence shown here is derived from an EMBL/GenBank/DDBJ whole genome shotgun (WGS) entry which is preliminary data.</text>
</comment>
<dbReference type="SUPFAM" id="SSF46689">
    <property type="entry name" value="Homeodomain-like"/>
    <property type="match status" value="1"/>
</dbReference>
<keyword evidence="7" id="KW-1185">Reference proteome</keyword>
<dbReference type="OrthoDB" id="270177at2"/>